<feature type="region of interest" description="Disordered" evidence="1">
    <location>
        <begin position="70"/>
        <end position="135"/>
    </location>
</feature>
<reference evidence="2 3" key="1">
    <citation type="journal article" date="2013" name="PLoS Genet.">
        <title>Comparative genome structure, secondary metabolite, and effector coding capacity across Cochliobolus pathogens.</title>
        <authorList>
            <person name="Condon B.J."/>
            <person name="Leng Y."/>
            <person name="Wu D."/>
            <person name="Bushley K.E."/>
            <person name="Ohm R.A."/>
            <person name="Otillar R."/>
            <person name="Martin J."/>
            <person name="Schackwitz W."/>
            <person name="Grimwood J."/>
            <person name="MohdZainudin N."/>
            <person name="Xue C."/>
            <person name="Wang R."/>
            <person name="Manning V.A."/>
            <person name="Dhillon B."/>
            <person name="Tu Z.J."/>
            <person name="Steffenson B.J."/>
            <person name="Salamov A."/>
            <person name="Sun H."/>
            <person name="Lowry S."/>
            <person name="LaButti K."/>
            <person name="Han J."/>
            <person name="Copeland A."/>
            <person name="Lindquist E."/>
            <person name="Barry K."/>
            <person name="Schmutz J."/>
            <person name="Baker S.E."/>
            <person name="Ciuffetti L.M."/>
            <person name="Grigoriev I.V."/>
            <person name="Zhong S."/>
            <person name="Turgeon B.G."/>
        </authorList>
    </citation>
    <scope>NUCLEOTIDE SEQUENCE [LARGE SCALE GENOMIC DNA]</scope>
    <source>
        <strain evidence="2 3">ATCC 44560</strain>
    </source>
</reference>
<feature type="region of interest" description="Disordered" evidence="1">
    <location>
        <begin position="23"/>
        <end position="52"/>
    </location>
</feature>
<accession>W6Z4V7</accession>
<feature type="compositionally biased region" description="Polar residues" evidence="1">
    <location>
        <begin position="86"/>
        <end position="102"/>
    </location>
</feature>
<dbReference type="OrthoDB" id="2532734at2759"/>
<evidence type="ECO:0000313" key="2">
    <source>
        <dbReference type="EMBL" id="EUC42639.1"/>
    </source>
</evidence>
<dbReference type="EMBL" id="KI964054">
    <property type="protein sequence ID" value="EUC42639.1"/>
    <property type="molecule type" value="Genomic_DNA"/>
</dbReference>
<dbReference type="eggNOG" id="ENOG502SZN2">
    <property type="taxonomic scope" value="Eukaryota"/>
</dbReference>
<keyword evidence="3" id="KW-1185">Reference proteome</keyword>
<dbReference type="HOGENOM" id="CLU_122020_0_0_1"/>
<proteinExistence type="predicted"/>
<dbReference type="RefSeq" id="XP_007690849.1">
    <property type="nucleotide sequence ID" value="XM_007692659.1"/>
</dbReference>
<evidence type="ECO:0000313" key="3">
    <source>
        <dbReference type="Proteomes" id="UP000054032"/>
    </source>
</evidence>
<protein>
    <submittedName>
        <fullName evidence="2">Uncharacterized protein</fullName>
    </submittedName>
</protein>
<feature type="compositionally biased region" description="Basic and acidic residues" evidence="1">
    <location>
        <begin position="116"/>
        <end position="135"/>
    </location>
</feature>
<gene>
    <name evidence="2" type="ORF">COCMIDRAFT_103022</name>
</gene>
<dbReference type="AlphaFoldDB" id="W6Z4V7"/>
<sequence length="135" mass="14667">MASPSDSQQQKQPPNFNALLQYLESQPENADTETTSLATDTKKLNVSEETTEQDKVNAYIAEFLYIGGPESAPGSITDKIAKESSDSTASSHDMHNTGNTQHAEAFNSKGPVVAKDLPEPASKEELKKRAEELNK</sequence>
<feature type="compositionally biased region" description="Polar residues" evidence="1">
    <location>
        <begin position="23"/>
        <end position="39"/>
    </location>
</feature>
<evidence type="ECO:0000256" key="1">
    <source>
        <dbReference type="SAM" id="MobiDB-lite"/>
    </source>
</evidence>
<dbReference type="Proteomes" id="UP000054032">
    <property type="component" value="Unassembled WGS sequence"/>
</dbReference>
<dbReference type="GeneID" id="19118208"/>
<organism evidence="2 3">
    <name type="scientific">Bipolaris oryzae ATCC 44560</name>
    <dbReference type="NCBI Taxonomy" id="930090"/>
    <lineage>
        <taxon>Eukaryota</taxon>
        <taxon>Fungi</taxon>
        <taxon>Dikarya</taxon>
        <taxon>Ascomycota</taxon>
        <taxon>Pezizomycotina</taxon>
        <taxon>Dothideomycetes</taxon>
        <taxon>Pleosporomycetidae</taxon>
        <taxon>Pleosporales</taxon>
        <taxon>Pleosporineae</taxon>
        <taxon>Pleosporaceae</taxon>
        <taxon>Bipolaris</taxon>
    </lineage>
</organism>
<dbReference type="KEGG" id="bor:COCMIDRAFT_103022"/>
<name>W6Z4V7_COCMI</name>